<reference evidence="2" key="1">
    <citation type="submission" date="2017-09" db="EMBL/GenBank/DDBJ databases">
        <title>Depth-based differentiation of microbial function through sediment-hosted aquifers and enrichment of novel symbionts in the deep terrestrial subsurface.</title>
        <authorList>
            <person name="Probst A.J."/>
            <person name="Ladd B."/>
            <person name="Jarett J.K."/>
            <person name="Geller-Mcgrath D.E."/>
            <person name="Sieber C.M.K."/>
            <person name="Emerson J.B."/>
            <person name="Anantharaman K."/>
            <person name="Thomas B.C."/>
            <person name="Malmstrom R."/>
            <person name="Stieglmeier M."/>
            <person name="Klingl A."/>
            <person name="Woyke T."/>
            <person name="Ryan C.M."/>
            <person name="Banfield J.F."/>
        </authorList>
    </citation>
    <scope>NUCLEOTIDE SEQUENCE [LARGE SCALE GENOMIC DNA]</scope>
</reference>
<accession>A0A2M8LA06</accession>
<dbReference type="Proteomes" id="UP000230959">
    <property type="component" value="Unassembled WGS sequence"/>
</dbReference>
<dbReference type="Gene3D" id="2.30.30.110">
    <property type="match status" value="1"/>
</dbReference>
<sequence length="119" mass="13253">MILKKNTPKKGITVLIPFPFTDLSDNKVRPAVVISNNLKGNDVIVAFISSKKLKELQPTDISIKETDRSFRLTGLKTNSTIKLSKLATLEKKIILGELGKISVETEKEITKKLKMIFGI</sequence>
<name>A0A2M8LA06_9BACT</name>
<proteinExistence type="predicted"/>
<dbReference type="InterPro" id="IPR003477">
    <property type="entry name" value="PemK-like"/>
</dbReference>
<dbReference type="AlphaFoldDB" id="A0A2M8LA06"/>
<gene>
    <name evidence="1" type="ORF">COV02_02475</name>
</gene>
<evidence type="ECO:0000313" key="2">
    <source>
        <dbReference type="Proteomes" id="UP000230959"/>
    </source>
</evidence>
<dbReference type="EMBL" id="PFER01000036">
    <property type="protein sequence ID" value="PJE73467.1"/>
    <property type="molecule type" value="Genomic_DNA"/>
</dbReference>
<organism evidence="1 2">
    <name type="scientific">Candidatus Terrybacteria bacterium CG10_big_fil_rev_8_21_14_0_10_41_10</name>
    <dbReference type="NCBI Taxonomy" id="1975026"/>
    <lineage>
        <taxon>Bacteria</taxon>
        <taxon>Candidatus Terryibacteriota</taxon>
    </lineage>
</organism>
<evidence type="ECO:0000313" key="1">
    <source>
        <dbReference type="EMBL" id="PJE73467.1"/>
    </source>
</evidence>
<dbReference type="GO" id="GO:0003677">
    <property type="term" value="F:DNA binding"/>
    <property type="evidence" value="ECO:0007669"/>
    <property type="project" value="InterPro"/>
</dbReference>
<dbReference type="SUPFAM" id="SSF50118">
    <property type="entry name" value="Cell growth inhibitor/plasmid maintenance toxic component"/>
    <property type="match status" value="1"/>
</dbReference>
<dbReference type="Pfam" id="PF02452">
    <property type="entry name" value="PemK_toxin"/>
    <property type="match status" value="1"/>
</dbReference>
<dbReference type="InterPro" id="IPR011067">
    <property type="entry name" value="Plasmid_toxin/cell-grow_inhib"/>
</dbReference>
<protein>
    <submittedName>
        <fullName evidence="1">PemK family protein</fullName>
    </submittedName>
</protein>
<comment type="caution">
    <text evidence="1">The sequence shown here is derived from an EMBL/GenBank/DDBJ whole genome shotgun (WGS) entry which is preliminary data.</text>
</comment>